<evidence type="ECO:0000313" key="2">
    <source>
        <dbReference type="Proteomes" id="UP000744555"/>
    </source>
</evidence>
<organism evidence="1 2">
    <name type="scientific">Aquipseudomonas alcaligenes</name>
    <name type="common">Pseudomonas alcaligenes</name>
    <dbReference type="NCBI Taxonomy" id="43263"/>
    <lineage>
        <taxon>Bacteria</taxon>
        <taxon>Pseudomonadati</taxon>
        <taxon>Pseudomonadota</taxon>
        <taxon>Gammaproteobacteria</taxon>
        <taxon>Pseudomonadales</taxon>
        <taxon>Pseudomonadaceae</taxon>
        <taxon>Aquipseudomonas</taxon>
    </lineage>
</organism>
<dbReference type="EMBL" id="LZEU01000001">
    <property type="protein sequence ID" value="MBC9251130.1"/>
    <property type="molecule type" value="Genomic_DNA"/>
</dbReference>
<dbReference type="RefSeq" id="WP_187806422.1">
    <property type="nucleotide sequence ID" value="NZ_LZEU01000001.1"/>
</dbReference>
<comment type="caution">
    <text evidence="1">The sequence shown here is derived from an EMBL/GenBank/DDBJ whole genome shotgun (WGS) entry which is preliminary data.</text>
</comment>
<dbReference type="Proteomes" id="UP000744555">
    <property type="component" value="Unassembled WGS sequence"/>
</dbReference>
<protein>
    <submittedName>
        <fullName evidence="1">Uncharacterized protein</fullName>
    </submittedName>
</protein>
<sequence length="101" mass="10120">MTAGLALEVVEYAGIDFFTHAGSGETANGTACQAAKNRASQSTQCSAKWSSYGTYGCATLCSANSTGSACCCTANSTDGSTQLTGDIAGCDVPGATRWAID</sequence>
<keyword evidence="2" id="KW-1185">Reference proteome</keyword>
<gene>
    <name evidence="1" type="ORF">A9179_12665</name>
</gene>
<evidence type="ECO:0000313" key="1">
    <source>
        <dbReference type="EMBL" id="MBC9251130.1"/>
    </source>
</evidence>
<proteinExistence type="predicted"/>
<name>A0ABR7S2T9_AQUAC</name>
<accession>A0ABR7S2T9</accession>
<reference evidence="1 2" key="1">
    <citation type="submission" date="2016-06" db="EMBL/GenBank/DDBJ databases">
        <authorList>
            <person name="Ramos C."/>
            <person name="Pintado A."/>
            <person name="Crespo-Gomez J.I."/>
        </authorList>
    </citation>
    <scope>NUCLEOTIDE SEQUENCE [LARGE SCALE GENOMIC DNA]</scope>
    <source>
        <strain evidence="1 2">AVO110</strain>
    </source>
</reference>